<dbReference type="InterPro" id="IPR010794">
    <property type="entry name" value="MalM"/>
</dbReference>
<gene>
    <name evidence="2" type="ORF">ACFODT_07060</name>
</gene>
<dbReference type="Pfam" id="PF07148">
    <property type="entry name" value="MalM"/>
    <property type="match status" value="1"/>
</dbReference>
<comment type="caution">
    <text evidence="2">The sequence shown here is derived from an EMBL/GenBank/DDBJ whole genome shotgun (WGS) entry which is preliminary data.</text>
</comment>
<evidence type="ECO:0000256" key="1">
    <source>
        <dbReference type="SAM" id="SignalP"/>
    </source>
</evidence>
<feature type="signal peptide" evidence="1">
    <location>
        <begin position="1"/>
        <end position="20"/>
    </location>
</feature>
<dbReference type="Proteomes" id="UP001595384">
    <property type="component" value="Unassembled WGS sequence"/>
</dbReference>
<proteinExistence type="predicted"/>
<protein>
    <submittedName>
        <fullName evidence="2">MalM family protein</fullName>
    </submittedName>
</protein>
<dbReference type="RefSeq" id="WP_123014417.1">
    <property type="nucleotide sequence ID" value="NZ_AP024912.1"/>
</dbReference>
<reference evidence="3" key="1">
    <citation type="journal article" date="2019" name="Int. J. Syst. Evol. Microbiol.">
        <title>The Global Catalogue of Microorganisms (GCM) 10K type strain sequencing project: providing services to taxonomists for standard genome sequencing and annotation.</title>
        <authorList>
            <consortium name="The Broad Institute Genomics Platform"/>
            <consortium name="The Broad Institute Genome Sequencing Center for Infectious Disease"/>
            <person name="Wu L."/>
            <person name="Ma J."/>
        </authorList>
    </citation>
    <scope>NUCLEOTIDE SEQUENCE [LARGE SCALE GENOMIC DNA]</scope>
    <source>
        <strain evidence="3">KCTC 62784</strain>
    </source>
</reference>
<accession>A0ABV7CAU2</accession>
<sequence length="291" mass="31967">MKLKLLATLTVTLFLGACSSVPEHTFNTDFQEPSCCVTLNALPLTSLSLPFHQQMVMDASLPSLSSAVLFPSYKGAAQPLPVMSYQITSKDPISLLVRSYVNNDALFAVNVLVYDQHWQPLSEYSADDFTYHTTGMRGHERIENVMTINPQLNGAKYLIITADPTQLGTELSRTPQEKVYAESQHVIGNKQLPLTAKFQPFGVIDITASALHNNAILTLLNELSAQTGEGSVTETTRAASPQAQDQWELYQSQIDSALKAQDFKQAAKIANQAAQQGFTQAKDYLVKQLAK</sequence>
<name>A0ABV7CAU2_9VIBR</name>
<keyword evidence="1" id="KW-0732">Signal</keyword>
<evidence type="ECO:0000313" key="3">
    <source>
        <dbReference type="Proteomes" id="UP001595384"/>
    </source>
</evidence>
<dbReference type="EMBL" id="JBHRSE010000043">
    <property type="protein sequence ID" value="MFC3023580.1"/>
    <property type="molecule type" value="Genomic_DNA"/>
</dbReference>
<feature type="chain" id="PRO_5045337052" evidence="1">
    <location>
        <begin position="21"/>
        <end position="291"/>
    </location>
</feature>
<evidence type="ECO:0000313" key="2">
    <source>
        <dbReference type="EMBL" id="MFC3023580.1"/>
    </source>
</evidence>
<keyword evidence="3" id="KW-1185">Reference proteome</keyword>
<organism evidence="2 3">
    <name type="scientific">Vibrio zhugei</name>
    <dbReference type="NCBI Taxonomy" id="2479546"/>
    <lineage>
        <taxon>Bacteria</taxon>
        <taxon>Pseudomonadati</taxon>
        <taxon>Pseudomonadota</taxon>
        <taxon>Gammaproteobacteria</taxon>
        <taxon>Vibrionales</taxon>
        <taxon>Vibrionaceae</taxon>
        <taxon>Vibrio</taxon>
    </lineage>
</organism>
<dbReference type="PROSITE" id="PS51257">
    <property type="entry name" value="PROKAR_LIPOPROTEIN"/>
    <property type="match status" value="1"/>
</dbReference>